<evidence type="ECO:0000313" key="1">
    <source>
        <dbReference type="EMBL" id="PKB99252.1"/>
    </source>
</evidence>
<dbReference type="AlphaFoldDB" id="A0A2N0NXG4"/>
<proteinExistence type="predicted"/>
<accession>A0A2N0NXG4</accession>
<reference evidence="1 2" key="1">
    <citation type="submission" date="2016-04" db="EMBL/GenBank/DDBJ databases">
        <title>Genome analyses suggest a sexual origin of heterokaryosis in a supposedly ancient asexual fungus.</title>
        <authorList>
            <person name="Ropars J."/>
            <person name="Sedzielewska K."/>
            <person name="Noel J."/>
            <person name="Charron P."/>
            <person name="Farinelli L."/>
            <person name="Marton T."/>
            <person name="Kruger M."/>
            <person name="Pelin A."/>
            <person name="Brachmann A."/>
            <person name="Corradi N."/>
        </authorList>
    </citation>
    <scope>NUCLEOTIDE SEQUENCE [LARGE SCALE GENOMIC DNA]</scope>
    <source>
        <strain evidence="1 2">A5</strain>
    </source>
</reference>
<gene>
    <name evidence="1" type="ORF">RhiirA5_430025</name>
</gene>
<name>A0A2N0NXG4_9GLOM</name>
<evidence type="ECO:0000313" key="2">
    <source>
        <dbReference type="Proteomes" id="UP000232722"/>
    </source>
</evidence>
<reference evidence="1 2" key="2">
    <citation type="submission" date="2017-09" db="EMBL/GenBank/DDBJ databases">
        <title>Extensive intraspecific genome diversity in a model arbuscular mycorrhizal fungus.</title>
        <authorList>
            <person name="Chen E.C."/>
            <person name="Morin E."/>
            <person name="Beaudet D."/>
            <person name="Noel J."/>
            <person name="Ndikumana S."/>
            <person name="Charron P."/>
            <person name="St-Onge C."/>
            <person name="Giorgi J."/>
            <person name="Grigoriev I.V."/>
            <person name="Roux C."/>
            <person name="Martin F.M."/>
            <person name="Corradi N."/>
        </authorList>
    </citation>
    <scope>NUCLEOTIDE SEQUENCE [LARGE SCALE GENOMIC DNA]</scope>
    <source>
        <strain evidence="1 2">A5</strain>
    </source>
</reference>
<protein>
    <submittedName>
        <fullName evidence="1">Uncharacterized protein</fullName>
    </submittedName>
</protein>
<dbReference type="Proteomes" id="UP000232722">
    <property type="component" value="Unassembled WGS sequence"/>
</dbReference>
<sequence>MSNITETSNIDNEWLEKSVSDGRIRYYEASDFKDIKPIGRVFSKENKVDIKRKYTNVSCKKDNIEVNSNIGGCKCGICHKMEHYTPKCPSKENVKYD</sequence>
<comment type="caution">
    <text evidence="1">The sequence shown here is derived from an EMBL/GenBank/DDBJ whole genome shotgun (WGS) entry which is preliminary data.</text>
</comment>
<organism evidence="1 2">
    <name type="scientific">Rhizophagus irregularis</name>
    <dbReference type="NCBI Taxonomy" id="588596"/>
    <lineage>
        <taxon>Eukaryota</taxon>
        <taxon>Fungi</taxon>
        <taxon>Fungi incertae sedis</taxon>
        <taxon>Mucoromycota</taxon>
        <taxon>Glomeromycotina</taxon>
        <taxon>Glomeromycetes</taxon>
        <taxon>Glomerales</taxon>
        <taxon>Glomeraceae</taxon>
        <taxon>Rhizophagus</taxon>
    </lineage>
</organism>
<dbReference type="EMBL" id="LLXJ01002269">
    <property type="protein sequence ID" value="PKB99252.1"/>
    <property type="molecule type" value="Genomic_DNA"/>
</dbReference>